<protein>
    <submittedName>
        <fullName evidence="2">Helix-turn-helix domain-containing protein</fullName>
    </submittedName>
</protein>
<reference evidence="2 3" key="1">
    <citation type="submission" date="2016-10" db="EMBL/GenBank/DDBJ databases">
        <authorList>
            <person name="de Groot N.N."/>
        </authorList>
    </citation>
    <scope>NUCLEOTIDE SEQUENCE [LARGE SCALE GENOMIC DNA]</scope>
    <source>
        <strain evidence="2 3">MON 2.2</strain>
    </source>
</reference>
<evidence type="ECO:0000259" key="1">
    <source>
        <dbReference type="PROSITE" id="PS50943"/>
    </source>
</evidence>
<dbReference type="SMART" id="SM00530">
    <property type="entry name" value="HTH_XRE"/>
    <property type="match status" value="1"/>
</dbReference>
<sequence length="426" mass="45929">MSAVTTVSEEDRSLGERLRLLRRERQMSQSDLGGDRFSGSYVSHVEKGRRRLSAEMVAYFAGRLGIDPRRITDAEAPGSAAPHAPARVAESVTALADAQLAFGEHRFPVAARLAESAARRATAAGDDAGAWSLTMLQARSLFEADELHRAAELAMSLVEHPLAVAAPLLQVEALLLACRASRFSGDLAVAVEQGERALHTARASTHLDLQAHAAVFLLGALMEADRSDRAEEICGWLVDHLDRIDSVQVSGLAHWALGNMGWLTGDVEGGLAHQAAAARLLSPHVDLRDWARFRKAAAVLRLQHGHTEGVLELLQQAGDGLRIVGNPSDLTELRLTEARYRLLTGSVEEAAALVGFCLGDTSLDDAPHSRAEAEALLADVEQARGRLVESGQACLRSALLFEQAGAYQRSVEMWRRHAHVLDVSIG</sequence>
<dbReference type="Pfam" id="PF13560">
    <property type="entry name" value="HTH_31"/>
    <property type="match status" value="1"/>
</dbReference>
<dbReference type="SUPFAM" id="SSF47413">
    <property type="entry name" value="lambda repressor-like DNA-binding domains"/>
    <property type="match status" value="1"/>
</dbReference>
<dbReference type="CDD" id="cd00093">
    <property type="entry name" value="HTH_XRE"/>
    <property type="match status" value="1"/>
</dbReference>
<dbReference type="EMBL" id="LT629688">
    <property type="protein sequence ID" value="SDD71562.1"/>
    <property type="molecule type" value="Genomic_DNA"/>
</dbReference>
<dbReference type="STRING" id="675864.SAMN04489747_1581"/>
<dbReference type="InterPro" id="IPR010982">
    <property type="entry name" value="Lambda_DNA-bd_dom_sf"/>
</dbReference>
<dbReference type="AlphaFoldDB" id="A0A1G6X066"/>
<organism evidence="2 3">
    <name type="scientific">Auraticoccus monumenti</name>
    <dbReference type="NCBI Taxonomy" id="675864"/>
    <lineage>
        <taxon>Bacteria</taxon>
        <taxon>Bacillati</taxon>
        <taxon>Actinomycetota</taxon>
        <taxon>Actinomycetes</taxon>
        <taxon>Propionibacteriales</taxon>
        <taxon>Propionibacteriaceae</taxon>
        <taxon>Auraticoccus</taxon>
    </lineage>
</organism>
<name>A0A1G6X066_9ACTN</name>
<dbReference type="Proteomes" id="UP000198546">
    <property type="component" value="Chromosome i"/>
</dbReference>
<feature type="domain" description="HTH cro/C1-type" evidence="1">
    <location>
        <begin position="18"/>
        <end position="71"/>
    </location>
</feature>
<proteinExistence type="predicted"/>
<dbReference type="Gene3D" id="1.10.260.40">
    <property type="entry name" value="lambda repressor-like DNA-binding domains"/>
    <property type="match status" value="1"/>
</dbReference>
<dbReference type="GO" id="GO:0003677">
    <property type="term" value="F:DNA binding"/>
    <property type="evidence" value="ECO:0007669"/>
    <property type="project" value="InterPro"/>
</dbReference>
<dbReference type="InterPro" id="IPR001387">
    <property type="entry name" value="Cro/C1-type_HTH"/>
</dbReference>
<accession>A0A1G6X066</accession>
<evidence type="ECO:0000313" key="2">
    <source>
        <dbReference type="EMBL" id="SDD71562.1"/>
    </source>
</evidence>
<keyword evidence="3" id="KW-1185">Reference proteome</keyword>
<evidence type="ECO:0000313" key="3">
    <source>
        <dbReference type="Proteomes" id="UP000198546"/>
    </source>
</evidence>
<gene>
    <name evidence="2" type="ORF">SAMN04489747_1581</name>
</gene>
<dbReference type="PROSITE" id="PS50943">
    <property type="entry name" value="HTH_CROC1"/>
    <property type="match status" value="1"/>
</dbReference>